<protein>
    <recommendedName>
        <fullName evidence="2">Transposase</fullName>
    </recommendedName>
</protein>
<proteinExistence type="predicted"/>
<accession>A0AAW2SRS1</accession>
<comment type="caution">
    <text evidence="1">The sequence shown here is derived from an EMBL/GenBank/DDBJ whole genome shotgun (WGS) entry which is preliminary data.</text>
</comment>
<name>A0AAW2SRS1_9LAMI</name>
<dbReference type="InterPro" id="IPR004252">
    <property type="entry name" value="Probable_transposase_24"/>
</dbReference>
<dbReference type="Pfam" id="PF03004">
    <property type="entry name" value="Transposase_24"/>
    <property type="match status" value="1"/>
</dbReference>
<reference evidence="1" key="1">
    <citation type="submission" date="2020-06" db="EMBL/GenBank/DDBJ databases">
        <authorList>
            <person name="Li T."/>
            <person name="Hu X."/>
            <person name="Zhang T."/>
            <person name="Song X."/>
            <person name="Zhang H."/>
            <person name="Dai N."/>
            <person name="Sheng W."/>
            <person name="Hou X."/>
            <person name="Wei L."/>
        </authorList>
    </citation>
    <scope>NUCLEOTIDE SEQUENCE</scope>
    <source>
        <strain evidence="1">KEN1</strain>
        <tissue evidence="1">Leaf</tissue>
    </source>
</reference>
<dbReference type="AlphaFoldDB" id="A0AAW2SRS1"/>
<sequence>MLYWKDDVDLECCKFCGDARYKPTRGQDPRWKKSTDAVLRYLLLTPPLQRLYSSRATAEHMMWHATHQTEEGSMCHPSYAKAWKHFDKRYPDFAEEPRNVGLGLCTEGFALHSQYGRTYSCWHVIITPYNLSPGMCMSSEYIFFMMVIPGLSNPKRLIDVYLESLIEEMLHLWHVDVDCERQESPEFRAQSAKNKVNQATNSKAAATVYRGGSSSVGTHKRKMETQLGRPVNPMKVFEKMYKKKEDSQWSCPRVEEVAISIIF</sequence>
<organism evidence="1">
    <name type="scientific">Sesamum latifolium</name>
    <dbReference type="NCBI Taxonomy" id="2727402"/>
    <lineage>
        <taxon>Eukaryota</taxon>
        <taxon>Viridiplantae</taxon>
        <taxon>Streptophyta</taxon>
        <taxon>Embryophyta</taxon>
        <taxon>Tracheophyta</taxon>
        <taxon>Spermatophyta</taxon>
        <taxon>Magnoliopsida</taxon>
        <taxon>eudicotyledons</taxon>
        <taxon>Gunneridae</taxon>
        <taxon>Pentapetalae</taxon>
        <taxon>asterids</taxon>
        <taxon>lamiids</taxon>
        <taxon>Lamiales</taxon>
        <taxon>Pedaliaceae</taxon>
        <taxon>Sesamum</taxon>
    </lineage>
</organism>
<dbReference type="InterPro" id="IPR004242">
    <property type="entry name" value="Transposase_21"/>
</dbReference>
<dbReference type="PANTHER" id="PTHR10775:SF182">
    <property type="entry name" value="TRANSPOSON, EN_SPM-LIKE, TRANSPOSASE-ASSOCIATED DOMAIN PROTEIN-RELATED"/>
    <property type="match status" value="1"/>
</dbReference>
<dbReference type="Pfam" id="PF02992">
    <property type="entry name" value="Transposase_21"/>
    <property type="match status" value="1"/>
</dbReference>
<evidence type="ECO:0000313" key="1">
    <source>
        <dbReference type="EMBL" id="KAL0394830.1"/>
    </source>
</evidence>
<dbReference type="EMBL" id="JACGWN010000016">
    <property type="protein sequence ID" value="KAL0394830.1"/>
    <property type="molecule type" value="Genomic_DNA"/>
</dbReference>
<evidence type="ECO:0008006" key="2">
    <source>
        <dbReference type="Google" id="ProtNLM"/>
    </source>
</evidence>
<reference evidence="1" key="2">
    <citation type="journal article" date="2024" name="Plant">
        <title>Genomic evolution and insights into agronomic trait innovations of Sesamum species.</title>
        <authorList>
            <person name="Miao H."/>
            <person name="Wang L."/>
            <person name="Qu L."/>
            <person name="Liu H."/>
            <person name="Sun Y."/>
            <person name="Le M."/>
            <person name="Wang Q."/>
            <person name="Wei S."/>
            <person name="Zheng Y."/>
            <person name="Lin W."/>
            <person name="Duan Y."/>
            <person name="Cao H."/>
            <person name="Xiong S."/>
            <person name="Wang X."/>
            <person name="Wei L."/>
            <person name="Li C."/>
            <person name="Ma Q."/>
            <person name="Ju M."/>
            <person name="Zhao R."/>
            <person name="Li G."/>
            <person name="Mu C."/>
            <person name="Tian Q."/>
            <person name="Mei H."/>
            <person name="Zhang T."/>
            <person name="Gao T."/>
            <person name="Zhang H."/>
        </authorList>
    </citation>
    <scope>NUCLEOTIDE SEQUENCE</scope>
    <source>
        <strain evidence="1">KEN1</strain>
    </source>
</reference>
<gene>
    <name evidence="1" type="ORF">Slati_4449200</name>
</gene>
<dbReference type="PANTHER" id="PTHR10775">
    <property type="entry name" value="OS08G0208400 PROTEIN"/>
    <property type="match status" value="1"/>
</dbReference>